<dbReference type="STRING" id="882.DVU_2300"/>
<reference evidence="1 2" key="1">
    <citation type="journal article" date="2004" name="Nat. Biotechnol.">
        <title>The genome sequence of the anaerobic, sulfate-reducing bacterium Desulfovibrio vulgaris Hildenborough.</title>
        <authorList>
            <person name="Heidelberg J.F."/>
            <person name="Seshadri R."/>
            <person name="Haveman S.A."/>
            <person name="Hemme C.L."/>
            <person name="Paulsen I.T."/>
            <person name="Kolonay J.F."/>
            <person name="Eisen J.A."/>
            <person name="Ward N."/>
            <person name="Methe B."/>
            <person name="Brinkac L.M."/>
            <person name="Daugherty S.C."/>
            <person name="Deboy R.T."/>
            <person name="Dodson R.J."/>
            <person name="Durkin A.S."/>
            <person name="Madupu R."/>
            <person name="Nelson W.C."/>
            <person name="Sullivan S.A."/>
            <person name="Fouts D."/>
            <person name="Haft D.H."/>
            <person name="Selengut J."/>
            <person name="Peterson J.D."/>
            <person name="Davidsen T.M."/>
            <person name="Zafar N."/>
            <person name="Zhou L."/>
            <person name="Radune D."/>
            <person name="Dimitrov G."/>
            <person name="Hance M."/>
            <person name="Tran K."/>
            <person name="Khouri H."/>
            <person name="Gill J."/>
            <person name="Utterback T.R."/>
            <person name="Feldblyum T.V."/>
            <person name="Wall J.D."/>
            <person name="Voordouw G."/>
            <person name="Fraser C.M."/>
        </authorList>
    </citation>
    <scope>NUCLEOTIDE SEQUENCE [LARGE SCALE GENOMIC DNA]</scope>
    <source>
        <strain evidence="2">ATCC 29579 / DSM 644 / NCIMB 8303 / VKM B-1760 / Hildenborough</strain>
    </source>
</reference>
<accession>Q729Q0</accession>
<evidence type="ECO:0000313" key="1">
    <source>
        <dbReference type="EMBL" id="AAS96773.1"/>
    </source>
</evidence>
<keyword evidence="2" id="KW-1185">Reference proteome</keyword>
<dbReference type="AlphaFoldDB" id="Q729Q0"/>
<dbReference type="Proteomes" id="UP000002194">
    <property type="component" value="Chromosome"/>
</dbReference>
<sequence>MDDFAPFQRSMIVLSSAVITYVFNPGGCATHGLGQSSLPMCVVFHSALSSE</sequence>
<dbReference type="KEGG" id="dvu:DVU_2300"/>
<dbReference type="HOGENOM" id="CLU_3098208_0_0_7"/>
<evidence type="ECO:0000313" key="2">
    <source>
        <dbReference type="Proteomes" id="UP000002194"/>
    </source>
</evidence>
<gene>
    <name evidence="1" type="ordered locus">DVU_2300</name>
</gene>
<dbReference type="EMBL" id="AE017285">
    <property type="protein sequence ID" value="AAS96773.1"/>
    <property type="molecule type" value="Genomic_DNA"/>
</dbReference>
<protein>
    <submittedName>
        <fullName evidence="1">Uncharacterized protein</fullName>
    </submittedName>
</protein>
<name>Q729Q0_NITV2</name>
<dbReference type="EnsemblBacteria" id="AAS96773">
    <property type="protein sequence ID" value="AAS96773"/>
    <property type="gene ID" value="DVU_2300"/>
</dbReference>
<proteinExistence type="predicted"/>
<organism evidence="1 2">
    <name type="scientific">Nitratidesulfovibrio vulgaris (strain ATCC 29579 / DSM 644 / CCUG 34227 / NCIMB 8303 / VKM B-1760 / Hildenborough)</name>
    <name type="common">Desulfovibrio vulgaris</name>
    <dbReference type="NCBI Taxonomy" id="882"/>
    <lineage>
        <taxon>Bacteria</taxon>
        <taxon>Pseudomonadati</taxon>
        <taxon>Thermodesulfobacteriota</taxon>
        <taxon>Desulfovibrionia</taxon>
        <taxon>Desulfovibrionales</taxon>
        <taxon>Desulfovibrionaceae</taxon>
        <taxon>Nitratidesulfovibrio</taxon>
    </lineage>
</organism>
<dbReference type="PaxDb" id="882-DVU_2300"/>